<dbReference type="GO" id="GO:0000062">
    <property type="term" value="F:fatty-acyl-CoA binding"/>
    <property type="evidence" value="ECO:0007669"/>
    <property type="project" value="InterPro"/>
</dbReference>
<reference evidence="7" key="1">
    <citation type="submission" date="2020-01" db="EMBL/GenBank/DDBJ databases">
        <authorList>
            <person name="Mishra B."/>
        </authorList>
    </citation>
    <scope>NUCLEOTIDE SEQUENCE [LARGE SCALE GENOMIC DNA]</scope>
</reference>
<evidence type="ECO:0000256" key="3">
    <source>
        <dbReference type="ARBA" id="ARBA00022737"/>
    </source>
</evidence>
<dbReference type="Gene3D" id="1.20.80.10">
    <property type="match status" value="1"/>
</dbReference>
<dbReference type="InterPro" id="IPR011043">
    <property type="entry name" value="Gal_Oxase/kelch_b-propeller"/>
</dbReference>
<dbReference type="GO" id="GO:0006869">
    <property type="term" value="P:lipid transport"/>
    <property type="evidence" value="ECO:0007669"/>
    <property type="project" value="TreeGrafter"/>
</dbReference>
<dbReference type="Pfam" id="PF24922">
    <property type="entry name" value="ACBP4_C"/>
    <property type="match status" value="1"/>
</dbReference>
<keyword evidence="3" id="KW-0677">Repeat</keyword>
<accession>A0A6D2II43</accession>
<keyword evidence="8" id="KW-1185">Reference proteome</keyword>
<evidence type="ECO:0000259" key="6">
    <source>
        <dbReference type="PROSITE" id="PS51228"/>
    </source>
</evidence>
<dbReference type="OrthoDB" id="10251809at2759"/>
<dbReference type="Gene3D" id="2.120.10.80">
    <property type="entry name" value="Kelch-type beta propeller"/>
    <property type="match status" value="2"/>
</dbReference>
<evidence type="ECO:0000313" key="8">
    <source>
        <dbReference type="Proteomes" id="UP000467841"/>
    </source>
</evidence>
<dbReference type="PANTHER" id="PTHR46093">
    <property type="entry name" value="ACYL-COA-BINDING DOMAIN-CONTAINING PROTEIN 5"/>
    <property type="match status" value="1"/>
</dbReference>
<name>A0A6D2II43_9BRAS</name>
<organism evidence="7 8">
    <name type="scientific">Microthlaspi erraticum</name>
    <dbReference type="NCBI Taxonomy" id="1685480"/>
    <lineage>
        <taxon>Eukaryota</taxon>
        <taxon>Viridiplantae</taxon>
        <taxon>Streptophyta</taxon>
        <taxon>Embryophyta</taxon>
        <taxon>Tracheophyta</taxon>
        <taxon>Spermatophyta</taxon>
        <taxon>Magnoliopsida</taxon>
        <taxon>eudicotyledons</taxon>
        <taxon>Gunneridae</taxon>
        <taxon>Pentapetalae</taxon>
        <taxon>rosids</taxon>
        <taxon>malvids</taxon>
        <taxon>Brassicales</taxon>
        <taxon>Brassicaceae</taxon>
        <taxon>Coluteocarpeae</taxon>
        <taxon>Microthlaspi</taxon>
    </lineage>
</organism>
<sequence>MANIVRASSGLAYPERFYAAASYVGLDGSESSVKQLSLKFSNDTALLLYALHQQATVGPCSIPKPSAWNPVAQSKWKSWQGLGTMPSIEAMRLFVKILEEEDPGWYPMASNSVPEPAVDVQINSTKDERSVENEASLGETKTTFTEDRRLTETQDKDVVLEIPNTVSVYNQWTALLTSGPPPKARYEHGAAVIQDKMYMYGGNHNGRYLGDLHVLDLKNWTWSRVKTKVVAESQETSSPAILTHCAGHSLIPWNNMLLSVGGHTKDSSEFMPVKVFDLHTCTWSILKTKGKPPLSRGGQSATLVGKSLVIFGGQDANKLLLNDVHMLDLETMTWDEIDVVGSPPSPRSDHAAAVHAERYLLIFGGGSNATCFDDLHVLDLQTEEWSKHTQQGEAPTPRAGHAGVTIGENWFIVGGGDNTSGASETFVLNMSTLAWSVLTSVQGRVPLASEGLSLVVSSYNGEDVIVAFGGYNGSYNNEVNVLKPSHKSSLKSKIMEASPAPYSVSAVNNATTRDIESEIAVSQESKVREIVMDNVNPLGSKVGGKSEHIITTLKSEKEELEASLSKEKIQTLQLKEELAETETRNTELYKELQSVRSQLAVEQSRCFKLEVEVAELRQKLQTMETLQKELELLHRQRAVVSEQAAMNAKRQSSGGVWGWLAPPPKT</sequence>
<dbReference type="EMBL" id="CACVBM020000921">
    <property type="protein sequence ID" value="CAA7024709.1"/>
    <property type="molecule type" value="Genomic_DNA"/>
</dbReference>
<evidence type="ECO:0000256" key="4">
    <source>
        <dbReference type="ARBA" id="ARBA00023121"/>
    </source>
</evidence>
<dbReference type="InterPro" id="IPR056819">
    <property type="entry name" value="ACBP4-6_C"/>
</dbReference>
<dbReference type="SMART" id="SM00612">
    <property type="entry name" value="Kelch"/>
    <property type="match status" value="3"/>
</dbReference>
<comment type="caution">
    <text evidence="7">The sequence shown here is derived from an EMBL/GenBank/DDBJ whole genome shotgun (WGS) entry which is preliminary data.</text>
</comment>
<gene>
    <name evidence="7" type="ORF">MERR_LOCUS11944</name>
</gene>
<dbReference type="SUPFAM" id="SSF50965">
    <property type="entry name" value="Galactose oxidase, central domain"/>
    <property type="match status" value="1"/>
</dbReference>
<dbReference type="SUPFAM" id="SSF117281">
    <property type="entry name" value="Kelch motif"/>
    <property type="match status" value="1"/>
</dbReference>
<dbReference type="AlphaFoldDB" id="A0A6D2II43"/>
<keyword evidence="2" id="KW-0880">Kelch repeat</keyword>
<dbReference type="InterPro" id="IPR000582">
    <property type="entry name" value="Acyl-CoA-binding_protein"/>
</dbReference>
<dbReference type="Proteomes" id="UP000467841">
    <property type="component" value="Unassembled WGS sequence"/>
</dbReference>
<dbReference type="InterPro" id="IPR006652">
    <property type="entry name" value="Kelch_1"/>
</dbReference>
<comment type="similarity">
    <text evidence="1">Belongs to the ACBP family.</text>
</comment>
<dbReference type="Pfam" id="PF24681">
    <property type="entry name" value="Kelch_KLHDC2_KLHL20_DRC7"/>
    <property type="match status" value="2"/>
</dbReference>
<evidence type="ECO:0000256" key="1">
    <source>
        <dbReference type="ARBA" id="ARBA00005567"/>
    </source>
</evidence>
<evidence type="ECO:0000256" key="2">
    <source>
        <dbReference type="ARBA" id="ARBA00022441"/>
    </source>
</evidence>
<dbReference type="PROSITE" id="PS51228">
    <property type="entry name" value="ACB_2"/>
    <property type="match status" value="1"/>
</dbReference>
<dbReference type="FunFam" id="2.120.10.80:FF:000098">
    <property type="entry name" value="Acyl-CoA-binding domain-containing protein 4"/>
    <property type="match status" value="1"/>
</dbReference>
<evidence type="ECO:0000256" key="5">
    <source>
        <dbReference type="SAM" id="Coils"/>
    </source>
</evidence>
<evidence type="ECO:0000313" key="7">
    <source>
        <dbReference type="EMBL" id="CAA7024709.1"/>
    </source>
</evidence>
<dbReference type="Pfam" id="PF00887">
    <property type="entry name" value="ACBP"/>
    <property type="match status" value="1"/>
</dbReference>
<feature type="coiled-coil region" evidence="5">
    <location>
        <begin position="550"/>
        <end position="643"/>
    </location>
</feature>
<dbReference type="InterPro" id="IPR015915">
    <property type="entry name" value="Kelch-typ_b-propeller"/>
</dbReference>
<keyword evidence="5" id="KW-0175">Coiled coil</keyword>
<keyword evidence="4" id="KW-0446">Lipid-binding</keyword>
<dbReference type="InterPro" id="IPR014352">
    <property type="entry name" value="FERM/acyl-CoA-bd_prot_sf"/>
</dbReference>
<dbReference type="InterPro" id="IPR035984">
    <property type="entry name" value="Acyl-CoA-binding_sf"/>
</dbReference>
<protein>
    <recommendedName>
        <fullName evidence="6">ACB domain-containing protein</fullName>
    </recommendedName>
</protein>
<dbReference type="GO" id="GO:0005829">
    <property type="term" value="C:cytosol"/>
    <property type="evidence" value="ECO:0007669"/>
    <property type="project" value="TreeGrafter"/>
</dbReference>
<dbReference type="PANTHER" id="PTHR46093:SF12">
    <property type="entry name" value="ACYL-COA-BINDING DOMAIN-CONTAINING PROTEIN 5"/>
    <property type="match status" value="1"/>
</dbReference>
<dbReference type="SUPFAM" id="SSF47027">
    <property type="entry name" value="Acyl-CoA binding protein"/>
    <property type="match status" value="1"/>
</dbReference>
<feature type="domain" description="ACB" evidence="6">
    <location>
        <begin position="13"/>
        <end position="107"/>
    </location>
</feature>
<proteinExistence type="inferred from homology"/>